<keyword evidence="3" id="KW-0325">Glycoprotein</keyword>
<dbReference type="STRING" id="104452.A0A0L7LSJ4"/>
<dbReference type="SMART" id="SM00423">
    <property type="entry name" value="PSI"/>
    <property type="match status" value="2"/>
</dbReference>
<name>A0A0L7LSJ4_OPEBR</name>
<gene>
    <name evidence="5" type="ORF">OBRU01_02486</name>
</gene>
<accession>A0A0L7LSJ4</accession>
<evidence type="ECO:0000256" key="1">
    <source>
        <dbReference type="ARBA" id="ARBA00004370"/>
    </source>
</evidence>
<organism evidence="5 6">
    <name type="scientific">Operophtera brumata</name>
    <name type="common">Winter moth</name>
    <name type="synonym">Phalaena brumata</name>
    <dbReference type="NCBI Taxonomy" id="104452"/>
    <lineage>
        <taxon>Eukaryota</taxon>
        <taxon>Metazoa</taxon>
        <taxon>Ecdysozoa</taxon>
        <taxon>Arthropoda</taxon>
        <taxon>Hexapoda</taxon>
        <taxon>Insecta</taxon>
        <taxon>Pterygota</taxon>
        <taxon>Neoptera</taxon>
        <taxon>Endopterygota</taxon>
        <taxon>Lepidoptera</taxon>
        <taxon>Glossata</taxon>
        <taxon>Ditrysia</taxon>
        <taxon>Geometroidea</taxon>
        <taxon>Geometridae</taxon>
        <taxon>Larentiinae</taxon>
        <taxon>Operophtera</taxon>
    </lineage>
</organism>
<protein>
    <submittedName>
        <fullName evidence="5">Plexin-A2</fullName>
    </submittedName>
</protein>
<evidence type="ECO:0000313" key="6">
    <source>
        <dbReference type="Proteomes" id="UP000037510"/>
    </source>
</evidence>
<reference evidence="5 6" key="1">
    <citation type="journal article" date="2015" name="Genome Biol. Evol.">
        <title>The genome of winter moth (Operophtera brumata) provides a genomic perspective on sexual dimorphism and phenology.</title>
        <authorList>
            <person name="Derks M.F."/>
            <person name="Smit S."/>
            <person name="Salis L."/>
            <person name="Schijlen E."/>
            <person name="Bossers A."/>
            <person name="Mateman C."/>
            <person name="Pijl A.S."/>
            <person name="de Ridder D."/>
            <person name="Groenen M.A."/>
            <person name="Visser M.E."/>
            <person name="Megens H.J."/>
        </authorList>
    </citation>
    <scope>NUCLEOTIDE SEQUENCE [LARGE SCALE GENOMIC DNA]</scope>
    <source>
        <strain evidence="5">WM2013NL</strain>
        <tissue evidence="5">Head and thorax</tissue>
    </source>
</reference>
<keyword evidence="2" id="KW-0472">Membrane</keyword>
<keyword evidence="6" id="KW-1185">Reference proteome</keyword>
<evidence type="ECO:0000256" key="3">
    <source>
        <dbReference type="ARBA" id="ARBA00023180"/>
    </source>
</evidence>
<feature type="domain" description="PSI" evidence="4">
    <location>
        <begin position="178"/>
        <end position="227"/>
    </location>
</feature>
<sequence>MPFSHKEYKVTVKENDKYERSKEISKQISPEINTSACSSFRTCSECVKSVPCNWCHNLGCTNIGDKLCPYGIALKKSNINKAKECPYIIPGPILLASGIRTFIDVKLYAPDPIISDMNIICQIKLKNRVSHLKGVTINNSVYCHPIVLNTKETLTGSFRLNWGGVDPYSNRVPVTVFNCEELAKNCESCITIDPVFRCGWCKSISSCVIANQCTGVTNWSGNNQTCTIDKNVRKKEQFDFVAFV</sequence>
<evidence type="ECO:0000256" key="2">
    <source>
        <dbReference type="ARBA" id="ARBA00023136"/>
    </source>
</evidence>
<comment type="caution">
    <text evidence="5">The sequence shown here is derived from an EMBL/GenBank/DDBJ whole genome shotgun (WGS) entry which is preliminary data.</text>
</comment>
<comment type="subcellular location">
    <subcellularLocation>
        <location evidence="1">Membrane</location>
    </subcellularLocation>
</comment>
<dbReference type="InterPro" id="IPR002165">
    <property type="entry name" value="Plexin_repeat"/>
</dbReference>
<dbReference type="SUPFAM" id="SSF103575">
    <property type="entry name" value="Plexin repeat"/>
    <property type="match status" value="1"/>
</dbReference>
<dbReference type="Gene3D" id="3.30.1680.10">
    <property type="entry name" value="ligand-binding face of the semaphorins, domain 2"/>
    <property type="match status" value="1"/>
</dbReference>
<feature type="domain" description="PSI" evidence="4">
    <location>
        <begin position="36"/>
        <end position="86"/>
    </location>
</feature>
<dbReference type="Pfam" id="PF01437">
    <property type="entry name" value="PSI"/>
    <property type="match status" value="1"/>
</dbReference>
<dbReference type="EMBL" id="JTDY01000194">
    <property type="protein sequence ID" value="KOB78359.1"/>
    <property type="molecule type" value="Genomic_DNA"/>
</dbReference>
<dbReference type="Proteomes" id="UP000037510">
    <property type="component" value="Unassembled WGS sequence"/>
</dbReference>
<evidence type="ECO:0000259" key="4">
    <source>
        <dbReference type="SMART" id="SM00423"/>
    </source>
</evidence>
<proteinExistence type="predicted"/>
<dbReference type="GO" id="GO:0016020">
    <property type="term" value="C:membrane"/>
    <property type="evidence" value="ECO:0007669"/>
    <property type="project" value="UniProtKB-SubCell"/>
</dbReference>
<dbReference type="InterPro" id="IPR016201">
    <property type="entry name" value="PSI"/>
</dbReference>
<dbReference type="AlphaFoldDB" id="A0A0L7LSJ4"/>
<evidence type="ECO:0000313" key="5">
    <source>
        <dbReference type="EMBL" id="KOB78359.1"/>
    </source>
</evidence>